<dbReference type="GO" id="GO:0003677">
    <property type="term" value="F:DNA binding"/>
    <property type="evidence" value="ECO:0007669"/>
    <property type="project" value="UniProtKB-KW"/>
</dbReference>
<keyword evidence="1" id="KW-0238">DNA-binding</keyword>
<dbReference type="InterPro" id="IPR001387">
    <property type="entry name" value="Cro/C1-type_HTH"/>
</dbReference>
<dbReference type="SMART" id="SM00530">
    <property type="entry name" value="HTH_XRE"/>
    <property type="match status" value="1"/>
</dbReference>
<evidence type="ECO:0000259" key="2">
    <source>
        <dbReference type="PROSITE" id="PS50943"/>
    </source>
</evidence>
<evidence type="ECO:0000256" key="1">
    <source>
        <dbReference type="ARBA" id="ARBA00023125"/>
    </source>
</evidence>
<reference evidence="3" key="1">
    <citation type="submission" date="2018-05" db="EMBL/GenBank/DDBJ databases">
        <authorList>
            <person name="Lanie J.A."/>
            <person name="Ng W.-L."/>
            <person name="Kazmierczak K.M."/>
            <person name="Andrzejewski T.M."/>
            <person name="Davidsen T.M."/>
            <person name="Wayne K.J."/>
            <person name="Tettelin H."/>
            <person name="Glass J.I."/>
            <person name="Rusch D."/>
            <person name="Podicherti R."/>
            <person name="Tsui H.-C.T."/>
            <person name="Winkler M.E."/>
        </authorList>
    </citation>
    <scope>NUCLEOTIDE SEQUENCE</scope>
</reference>
<name>A0A382E147_9ZZZZ</name>
<dbReference type="GO" id="GO:0003700">
    <property type="term" value="F:DNA-binding transcription factor activity"/>
    <property type="evidence" value="ECO:0007669"/>
    <property type="project" value="TreeGrafter"/>
</dbReference>
<evidence type="ECO:0000313" key="3">
    <source>
        <dbReference type="EMBL" id="SVB44185.1"/>
    </source>
</evidence>
<dbReference type="CDD" id="cd20489">
    <property type="entry name" value="cupin_HppE-like_C"/>
    <property type="match status" value="1"/>
</dbReference>
<organism evidence="3">
    <name type="scientific">marine metagenome</name>
    <dbReference type="NCBI Taxonomy" id="408172"/>
    <lineage>
        <taxon>unclassified sequences</taxon>
        <taxon>metagenomes</taxon>
        <taxon>ecological metagenomes</taxon>
    </lineage>
</organism>
<dbReference type="InterPro" id="IPR014710">
    <property type="entry name" value="RmlC-like_jellyroll"/>
</dbReference>
<feature type="domain" description="HTH cro/C1-type" evidence="2">
    <location>
        <begin position="248"/>
        <end position="302"/>
    </location>
</feature>
<dbReference type="InterPro" id="IPR010982">
    <property type="entry name" value="Lambda_DNA-bd_dom_sf"/>
</dbReference>
<dbReference type="EMBL" id="UINC01042060">
    <property type="protein sequence ID" value="SVB44185.1"/>
    <property type="molecule type" value="Genomic_DNA"/>
</dbReference>
<protein>
    <recommendedName>
        <fullName evidence="2">HTH cro/C1-type domain-containing protein</fullName>
    </recommendedName>
</protein>
<dbReference type="InterPro" id="IPR050807">
    <property type="entry name" value="TransReg_Diox_bact_type"/>
</dbReference>
<dbReference type="Gene3D" id="2.60.120.10">
    <property type="entry name" value="Jelly Rolls"/>
    <property type="match status" value="2"/>
</dbReference>
<sequence>MESSENTIKINDKDKRIGNNFLGILNDLKRRPEDASRELGVSVEIIDGIISGEIKLSTEIVKQAIKIWPVNERDFYIITDDCATGVKIMRSEKSEKSSRIMKRAGKPYYEYRDTVASTLAPFRPEWIMELCYVKDNDPNNSEIQWNNGHFMHQFTYFIGEVNFYYKGLDGTKQVAVMNTGDSMYITPFTPHTFATRAGAKQNGLILALTFGNKILGDVKQELSAISTELGQEYALDFSSEKQTLSSLLKFHREICSISIKELSIRTEIDSNKIKKLELGEIKPSESEISSIANALNVNIRDLIPNDKIENKVIIKYHDEGREWYYPENDNRYRFTELANTTTLPYSKAFETDVLSVIEHPLMDIKTGLHQYVYNISMDNITLNWSFNDKQYSEVIHPDDSVYIKPFVHHNFRGSGKLLVLRLGGKIVGDSQRELSVIGKENVKRAINESMQWFEPSGHN</sequence>
<dbReference type="CDD" id="cd00093">
    <property type="entry name" value="HTH_XRE"/>
    <property type="match status" value="1"/>
</dbReference>
<dbReference type="GO" id="GO:0005829">
    <property type="term" value="C:cytosol"/>
    <property type="evidence" value="ECO:0007669"/>
    <property type="project" value="TreeGrafter"/>
</dbReference>
<accession>A0A382E147</accession>
<dbReference type="PROSITE" id="PS50943">
    <property type="entry name" value="HTH_CROC1"/>
    <property type="match status" value="1"/>
</dbReference>
<gene>
    <name evidence="3" type="ORF">METZ01_LOCUS197039</name>
</gene>
<dbReference type="AlphaFoldDB" id="A0A382E147"/>
<dbReference type="PANTHER" id="PTHR46797">
    <property type="entry name" value="HTH-TYPE TRANSCRIPTIONAL REGULATOR"/>
    <property type="match status" value="1"/>
</dbReference>
<dbReference type="SUPFAM" id="SSF47413">
    <property type="entry name" value="lambda repressor-like DNA-binding domains"/>
    <property type="match status" value="1"/>
</dbReference>
<proteinExistence type="predicted"/>
<dbReference type="PANTHER" id="PTHR46797:SF1">
    <property type="entry name" value="METHYLPHOSPHONATE SYNTHASE"/>
    <property type="match status" value="1"/>
</dbReference>
<dbReference type="Gene3D" id="1.10.260.40">
    <property type="entry name" value="lambda repressor-like DNA-binding domains"/>
    <property type="match status" value="1"/>
</dbReference>
<dbReference type="Pfam" id="PF13443">
    <property type="entry name" value="HTH_26"/>
    <property type="match status" value="1"/>
</dbReference>